<dbReference type="PANTHER" id="PTHR36156">
    <property type="entry name" value="SLR2101 PROTEIN"/>
    <property type="match status" value="1"/>
</dbReference>
<feature type="compositionally biased region" description="Basic and acidic residues" evidence="1">
    <location>
        <begin position="178"/>
        <end position="189"/>
    </location>
</feature>
<name>A0A6A6E7D5_9PEZI</name>
<dbReference type="EMBL" id="ML994632">
    <property type="protein sequence ID" value="KAF2185766.1"/>
    <property type="molecule type" value="Genomic_DNA"/>
</dbReference>
<proteinExistence type="predicted"/>
<feature type="compositionally biased region" description="Polar residues" evidence="1">
    <location>
        <begin position="208"/>
        <end position="217"/>
    </location>
</feature>
<protein>
    <recommendedName>
        <fullName evidence="2">Cupin type-2 domain-containing protein</fullName>
    </recommendedName>
</protein>
<dbReference type="Gene3D" id="2.60.120.10">
    <property type="entry name" value="Jelly Rolls"/>
    <property type="match status" value="1"/>
</dbReference>
<evidence type="ECO:0000256" key="1">
    <source>
        <dbReference type="SAM" id="MobiDB-lite"/>
    </source>
</evidence>
<dbReference type="OrthoDB" id="5840532at2759"/>
<reference evidence="3" key="1">
    <citation type="journal article" date="2020" name="Stud. Mycol.">
        <title>101 Dothideomycetes genomes: a test case for predicting lifestyles and emergence of pathogens.</title>
        <authorList>
            <person name="Haridas S."/>
            <person name="Albert R."/>
            <person name="Binder M."/>
            <person name="Bloem J."/>
            <person name="Labutti K."/>
            <person name="Salamov A."/>
            <person name="Andreopoulos B."/>
            <person name="Baker S."/>
            <person name="Barry K."/>
            <person name="Bills G."/>
            <person name="Bluhm B."/>
            <person name="Cannon C."/>
            <person name="Castanera R."/>
            <person name="Culley D."/>
            <person name="Daum C."/>
            <person name="Ezra D."/>
            <person name="Gonzalez J."/>
            <person name="Henrissat B."/>
            <person name="Kuo A."/>
            <person name="Liang C."/>
            <person name="Lipzen A."/>
            <person name="Lutzoni F."/>
            <person name="Magnuson J."/>
            <person name="Mondo S."/>
            <person name="Nolan M."/>
            <person name="Ohm R."/>
            <person name="Pangilinan J."/>
            <person name="Park H.-J."/>
            <person name="Ramirez L."/>
            <person name="Alfaro M."/>
            <person name="Sun H."/>
            <person name="Tritt A."/>
            <person name="Yoshinaga Y."/>
            <person name="Zwiers L.-H."/>
            <person name="Turgeon B."/>
            <person name="Goodwin S."/>
            <person name="Spatafora J."/>
            <person name="Crous P."/>
            <person name="Grigoriev I."/>
        </authorList>
    </citation>
    <scope>NUCLEOTIDE SEQUENCE</scope>
    <source>
        <strain evidence="3">CBS 207.26</strain>
    </source>
</reference>
<feature type="region of interest" description="Disordered" evidence="1">
    <location>
        <begin position="178"/>
        <end position="217"/>
    </location>
</feature>
<dbReference type="CDD" id="cd02231">
    <property type="entry name" value="cupin_BLL6423-like"/>
    <property type="match status" value="1"/>
</dbReference>
<dbReference type="InterPro" id="IPR047142">
    <property type="entry name" value="OryJ/VirC-like"/>
</dbReference>
<dbReference type="Proteomes" id="UP000800200">
    <property type="component" value="Unassembled WGS sequence"/>
</dbReference>
<dbReference type="AlphaFoldDB" id="A0A6A6E7D5"/>
<dbReference type="InterPro" id="IPR011051">
    <property type="entry name" value="RmlC_Cupin_sf"/>
</dbReference>
<keyword evidence="4" id="KW-1185">Reference proteome</keyword>
<gene>
    <name evidence="3" type="ORF">K469DRAFT_687618</name>
</gene>
<sequence length="217" mass="23796">MALPTNNLPQYSRYITAHDSNGLSIFSPAYDPSAPKRLYPNNSAFHLDYTTSSTPVSFTSNADLKAYDSDVARCESLAPYFTAPNGSAIRHADTPPGGVSPMHRTLTLDYGIVLEGEIDLMLDSGEVRNLKRGDTIIQRGTMHAWRNRSETEWARMLFIILPIEEGWEMNGQVMKEEFRAPPVKNERGDANPPSNTDAKPTFSPGSADATTQATSGA</sequence>
<dbReference type="PANTHER" id="PTHR36156:SF2">
    <property type="entry name" value="CUPIN TYPE-2 DOMAIN-CONTAINING PROTEIN"/>
    <property type="match status" value="1"/>
</dbReference>
<evidence type="ECO:0000313" key="3">
    <source>
        <dbReference type="EMBL" id="KAF2185766.1"/>
    </source>
</evidence>
<feature type="domain" description="Cupin type-2" evidence="2">
    <location>
        <begin position="93"/>
        <end position="159"/>
    </location>
</feature>
<organism evidence="3 4">
    <name type="scientific">Zopfia rhizophila CBS 207.26</name>
    <dbReference type="NCBI Taxonomy" id="1314779"/>
    <lineage>
        <taxon>Eukaryota</taxon>
        <taxon>Fungi</taxon>
        <taxon>Dikarya</taxon>
        <taxon>Ascomycota</taxon>
        <taxon>Pezizomycotina</taxon>
        <taxon>Dothideomycetes</taxon>
        <taxon>Dothideomycetes incertae sedis</taxon>
        <taxon>Zopfiaceae</taxon>
        <taxon>Zopfia</taxon>
    </lineage>
</organism>
<accession>A0A6A6E7D5</accession>
<evidence type="ECO:0000259" key="2">
    <source>
        <dbReference type="Pfam" id="PF07883"/>
    </source>
</evidence>
<evidence type="ECO:0000313" key="4">
    <source>
        <dbReference type="Proteomes" id="UP000800200"/>
    </source>
</evidence>
<dbReference type="InterPro" id="IPR013096">
    <property type="entry name" value="Cupin_2"/>
</dbReference>
<dbReference type="InterPro" id="IPR014710">
    <property type="entry name" value="RmlC-like_jellyroll"/>
</dbReference>
<dbReference type="Pfam" id="PF07883">
    <property type="entry name" value="Cupin_2"/>
    <property type="match status" value="1"/>
</dbReference>
<dbReference type="SUPFAM" id="SSF51182">
    <property type="entry name" value="RmlC-like cupins"/>
    <property type="match status" value="1"/>
</dbReference>